<protein>
    <submittedName>
        <fullName evidence="2">Uncharacterized protein</fullName>
    </submittedName>
</protein>
<evidence type="ECO:0000256" key="1">
    <source>
        <dbReference type="SAM" id="MobiDB-lite"/>
    </source>
</evidence>
<feature type="region of interest" description="Disordered" evidence="1">
    <location>
        <begin position="229"/>
        <end position="258"/>
    </location>
</feature>
<evidence type="ECO:0000313" key="2">
    <source>
        <dbReference type="EMBL" id="KCV72009.1"/>
    </source>
</evidence>
<feature type="region of interest" description="Disordered" evidence="1">
    <location>
        <begin position="66"/>
        <end position="85"/>
    </location>
</feature>
<dbReference type="EMBL" id="KB932202">
    <property type="protein sequence ID" value="KCV72009.1"/>
    <property type="molecule type" value="Genomic_DNA"/>
</dbReference>
<gene>
    <name evidence="2" type="ORF">H696_01416</name>
</gene>
<proteinExistence type="predicted"/>
<dbReference type="AlphaFoldDB" id="A0A058ZCA5"/>
<dbReference type="RefSeq" id="XP_009493587.1">
    <property type="nucleotide sequence ID" value="XM_009495312.1"/>
</dbReference>
<name>A0A058ZCA5_FONAL</name>
<dbReference type="Proteomes" id="UP000030693">
    <property type="component" value="Unassembled WGS sequence"/>
</dbReference>
<organism evidence="2">
    <name type="scientific">Fonticula alba</name>
    <name type="common">Slime mold</name>
    <dbReference type="NCBI Taxonomy" id="691883"/>
    <lineage>
        <taxon>Eukaryota</taxon>
        <taxon>Rotosphaerida</taxon>
        <taxon>Fonticulaceae</taxon>
        <taxon>Fonticula</taxon>
    </lineage>
</organism>
<keyword evidence="3" id="KW-1185">Reference proteome</keyword>
<reference evidence="2" key="1">
    <citation type="submission" date="2013-04" db="EMBL/GenBank/DDBJ databases">
        <title>The Genome Sequence of Fonticula alba ATCC 38817.</title>
        <authorList>
            <consortium name="The Broad Institute Genomics Platform"/>
            <person name="Russ C."/>
            <person name="Cuomo C."/>
            <person name="Burger G."/>
            <person name="Gray M.W."/>
            <person name="Holland P.W.H."/>
            <person name="King N."/>
            <person name="Lang F.B.F."/>
            <person name="Roger A.J."/>
            <person name="Ruiz-Trillo I."/>
            <person name="Brown M."/>
            <person name="Walker B."/>
            <person name="Young S."/>
            <person name="Zeng Q."/>
            <person name="Gargeya S."/>
            <person name="Fitzgerald M."/>
            <person name="Haas B."/>
            <person name="Abouelleil A."/>
            <person name="Allen A.W."/>
            <person name="Alvarado L."/>
            <person name="Arachchi H.M."/>
            <person name="Berlin A.M."/>
            <person name="Chapman S.B."/>
            <person name="Gainer-Dewar J."/>
            <person name="Goldberg J."/>
            <person name="Griggs A."/>
            <person name="Gujja S."/>
            <person name="Hansen M."/>
            <person name="Howarth C."/>
            <person name="Imamovic A."/>
            <person name="Ireland A."/>
            <person name="Larimer J."/>
            <person name="McCowan C."/>
            <person name="Murphy C."/>
            <person name="Pearson M."/>
            <person name="Poon T.W."/>
            <person name="Priest M."/>
            <person name="Roberts A."/>
            <person name="Saif S."/>
            <person name="Shea T."/>
            <person name="Sisk P."/>
            <person name="Sykes S."/>
            <person name="Wortman J."/>
            <person name="Nusbaum C."/>
            <person name="Birren B."/>
        </authorList>
    </citation>
    <scope>NUCLEOTIDE SEQUENCE [LARGE SCALE GENOMIC DNA]</scope>
    <source>
        <strain evidence="2">ATCC 38817</strain>
    </source>
</reference>
<evidence type="ECO:0000313" key="3">
    <source>
        <dbReference type="Proteomes" id="UP000030693"/>
    </source>
</evidence>
<dbReference type="GeneID" id="20526141"/>
<sequence>MRSMTQANLPFVPTAAVATPAIPSQTFYFASLAQALAGRASPRGSPGRPAEDAPLQSVLPRLFQTASRPSATGDNFGPVLEPTEGTLGMDDDQAMSTFQHAASEPWPWLRHSLPALQSSAACPVSSDDSAGGSGAAPLAPRVTVRDLRVKNLLMQRIASTKRQRAREQHREHLQARRHTVSALRQQLSVVVARRQLQAHIRAVEVALEAQNDQKVMLFSLMTPVLAAESRTAEETAPPGEGVPLPPAGPTDAAPSARS</sequence>
<accession>A0A058ZCA5</accession>